<dbReference type="GO" id="GO:0005576">
    <property type="term" value="C:extracellular region"/>
    <property type="evidence" value="ECO:0007669"/>
    <property type="project" value="TreeGrafter"/>
</dbReference>
<feature type="region of interest" description="Disordered" evidence="2">
    <location>
        <begin position="359"/>
        <end position="439"/>
    </location>
</feature>
<evidence type="ECO:0000256" key="1">
    <source>
        <dbReference type="SAM" id="Coils"/>
    </source>
</evidence>
<feature type="domain" description="Mammalian cell entry C-terminal" evidence="5">
    <location>
        <begin position="128"/>
        <end position="297"/>
    </location>
</feature>
<dbReference type="PROSITE" id="PS51257">
    <property type="entry name" value="PROKAR_LIPOPROTEIN"/>
    <property type="match status" value="1"/>
</dbReference>
<feature type="compositionally biased region" description="Low complexity" evidence="2">
    <location>
        <begin position="396"/>
        <end position="421"/>
    </location>
</feature>
<evidence type="ECO:0000256" key="2">
    <source>
        <dbReference type="SAM" id="MobiDB-lite"/>
    </source>
</evidence>
<reference evidence="6 7" key="1">
    <citation type="submission" date="2016-10" db="EMBL/GenBank/DDBJ databases">
        <authorList>
            <person name="de Groot N.N."/>
        </authorList>
    </citation>
    <scope>NUCLEOTIDE SEQUENCE [LARGE SCALE GENOMIC DNA]</scope>
    <source>
        <strain evidence="6 7">CGMCC 4.1877</strain>
    </source>
</reference>
<dbReference type="RefSeq" id="WP_093335380.1">
    <property type="nucleotide sequence ID" value="NZ_FOUY01000001.1"/>
</dbReference>
<sequence>MTGRTTRVAALLTAVAVSASGCGALQGGLRGVPLPGGATLGDDPYPVQIEFSDVVDLVPQSIVRVGDVPVGAVESVAVEPQSWNALVTVQVNRDVELPANTTARVRSTSLLGEKFVELAAPAGPAEGDLAQAGRIGVQTTGRAAEVEEVLGALSMLLNGGGVAQIRTIATELNNALSGREPQVRELLGNLDTLVGSLDDSKDDINRALDSINRLSATLAERRPQIRTALNDISPGLRELEAQRTQLVGMLQALDRLSGVATNVVEQSREDLLADLEALRPVLRNLADSGQDLPESLQLLLSIPFTDAATDAVAGDYANLYIKLDLDLRSLLENMLRSNQLGLPLDPTQLAQLPPNAQMLTPLLGAGEGEPPAPGAPPLPLLGPEQPTPAPAPEGQAPGTAPEGTPTTPAPSGSSTATPTPEQDSGGRGGLLGGLFGGGS</sequence>
<dbReference type="EMBL" id="FOUY01000001">
    <property type="protein sequence ID" value="SFM55391.1"/>
    <property type="molecule type" value="Genomic_DNA"/>
</dbReference>
<feature type="signal peptide" evidence="3">
    <location>
        <begin position="1"/>
        <end position="19"/>
    </location>
</feature>
<dbReference type="PANTHER" id="PTHR33371:SF15">
    <property type="entry name" value="LIPOPROTEIN LPRN"/>
    <property type="match status" value="1"/>
</dbReference>
<dbReference type="InterPro" id="IPR005693">
    <property type="entry name" value="Mce"/>
</dbReference>
<evidence type="ECO:0000259" key="5">
    <source>
        <dbReference type="Pfam" id="PF11887"/>
    </source>
</evidence>
<dbReference type="STRING" id="260086.SAMN05216207_100140"/>
<dbReference type="AlphaFoldDB" id="A0A1I4RT61"/>
<keyword evidence="7" id="KW-1185">Reference proteome</keyword>
<accession>A0A1I4RT61</accession>
<keyword evidence="1" id="KW-0175">Coiled coil</keyword>
<feature type="domain" description="Mce/MlaD" evidence="4">
    <location>
        <begin position="44"/>
        <end position="119"/>
    </location>
</feature>
<dbReference type="Gene3D" id="1.20.5.300">
    <property type="match status" value="1"/>
</dbReference>
<dbReference type="NCBIfam" id="TIGR00996">
    <property type="entry name" value="Mtu_fam_mce"/>
    <property type="match status" value="1"/>
</dbReference>
<protein>
    <submittedName>
        <fullName evidence="6">Phospholipid/cholesterol/gamma-HCH transport system substrate-binding protein</fullName>
    </submittedName>
</protein>
<dbReference type="Proteomes" id="UP000199614">
    <property type="component" value="Unassembled WGS sequence"/>
</dbReference>
<dbReference type="Pfam" id="PF11887">
    <property type="entry name" value="Mce4_CUP1"/>
    <property type="match status" value="1"/>
</dbReference>
<dbReference type="PANTHER" id="PTHR33371">
    <property type="entry name" value="INTERMEMBRANE PHOSPHOLIPID TRANSPORT SYSTEM BINDING PROTEIN MLAD-RELATED"/>
    <property type="match status" value="1"/>
</dbReference>
<keyword evidence="3" id="KW-0732">Signal</keyword>
<organism evidence="6 7">
    <name type="scientific">Pseudonocardia ammonioxydans</name>
    <dbReference type="NCBI Taxonomy" id="260086"/>
    <lineage>
        <taxon>Bacteria</taxon>
        <taxon>Bacillati</taxon>
        <taxon>Actinomycetota</taxon>
        <taxon>Actinomycetes</taxon>
        <taxon>Pseudonocardiales</taxon>
        <taxon>Pseudonocardiaceae</taxon>
        <taxon>Pseudonocardia</taxon>
    </lineage>
</organism>
<gene>
    <name evidence="6" type="ORF">SAMN05216207_100140</name>
</gene>
<evidence type="ECO:0000256" key="3">
    <source>
        <dbReference type="SAM" id="SignalP"/>
    </source>
</evidence>
<evidence type="ECO:0000313" key="7">
    <source>
        <dbReference type="Proteomes" id="UP000199614"/>
    </source>
</evidence>
<evidence type="ECO:0000259" key="4">
    <source>
        <dbReference type="Pfam" id="PF02470"/>
    </source>
</evidence>
<dbReference type="InterPro" id="IPR024516">
    <property type="entry name" value="Mce_C"/>
</dbReference>
<dbReference type="InterPro" id="IPR052336">
    <property type="entry name" value="MlaD_Phospholipid_Transporter"/>
</dbReference>
<dbReference type="OrthoDB" id="9774928at2"/>
<feature type="compositionally biased region" description="Gly residues" evidence="2">
    <location>
        <begin position="425"/>
        <end position="439"/>
    </location>
</feature>
<proteinExistence type="predicted"/>
<feature type="chain" id="PRO_5038544995" evidence="3">
    <location>
        <begin position="20"/>
        <end position="439"/>
    </location>
</feature>
<feature type="coiled-coil region" evidence="1">
    <location>
        <begin position="197"/>
        <end position="256"/>
    </location>
</feature>
<feature type="compositionally biased region" description="Pro residues" evidence="2">
    <location>
        <begin position="370"/>
        <end position="391"/>
    </location>
</feature>
<evidence type="ECO:0000313" key="6">
    <source>
        <dbReference type="EMBL" id="SFM55391.1"/>
    </source>
</evidence>
<dbReference type="InterPro" id="IPR003399">
    <property type="entry name" value="Mce/MlaD"/>
</dbReference>
<name>A0A1I4RT61_PSUAM</name>
<dbReference type="Pfam" id="PF02470">
    <property type="entry name" value="MlaD"/>
    <property type="match status" value="1"/>
</dbReference>